<evidence type="ECO:0000313" key="1">
    <source>
        <dbReference type="EMBL" id="QXJ22987.1"/>
    </source>
</evidence>
<dbReference type="EMBL" id="CP059572">
    <property type="protein sequence ID" value="QXJ22987.1"/>
    <property type="molecule type" value="Genomic_DNA"/>
</dbReference>
<gene>
    <name evidence="1" type="ORF">AGRA3207_004074</name>
</gene>
<protein>
    <submittedName>
        <fullName evidence="1">Uncharacterized protein</fullName>
    </submittedName>
</protein>
<reference evidence="1" key="1">
    <citation type="submission" date="2020-07" db="EMBL/GenBank/DDBJ databases">
        <authorList>
            <person name="Tarantini F.S."/>
            <person name="Hong K.W."/>
            <person name="Chan K.G."/>
        </authorList>
    </citation>
    <scope>NUCLEOTIDE SEQUENCE</scope>
    <source>
        <strain evidence="1">32-07</strain>
    </source>
</reference>
<name>A0ABX8QZ47_9ACTN</name>
<keyword evidence="2" id="KW-1185">Reference proteome</keyword>
<evidence type="ECO:0000313" key="2">
    <source>
        <dbReference type="Proteomes" id="UP001049518"/>
    </source>
</evidence>
<proteinExistence type="predicted"/>
<dbReference type="RefSeq" id="WP_231328660.1">
    <property type="nucleotide sequence ID" value="NZ_CP059572.1"/>
</dbReference>
<sequence>MSPALSRDAELRLLGNLCRALVKRGHFVQMRDAIPGLTITRSGGTVRDVVAYVVLSRDKRHFSWWRVDNAHPLTDVDGAAEQISAFLAEPAPQQLSS</sequence>
<accession>A0ABX8QZ47</accession>
<dbReference type="Proteomes" id="UP001049518">
    <property type="component" value="Chromosome"/>
</dbReference>
<organism evidence="1 2">
    <name type="scientific">Actinomadura graeca</name>
    <dbReference type="NCBI Taxonomy" id="2750812"/>
    <lineage>
        <taxon>Bacteria</taxon>
        <taxon>Bacillati</taxon>
        <taxon>Actinomycetota</taxon>
        <taxon>Actinomycetes</taxon>
        <taxon>Streptosporangiales</taxon>
        <taxon>Thermomonosporaceae</taxon>
        <taxon>Actinomadura</taxon>
    </lineage>
</organism>